<dbReference type="InterPro" id="IPR002656">
    <property type="entry name" value="Acyl_transf_3_dom"/>
</dbReference>
<accession>A0A0L0GIK7</accession>
<dbReference type="AlphaFoldDB" id="A0A0L0GIK7"/>
<feature type="transmembrane region" description="Helical" evidence="1">
    <location>
        <begin position="210"/>
        <end position="230"/>
    </location>
</feature>
<dbReference type="GO" id="GO:0016020">
    <property type="term" value="C:membrane"/>
    <property type="evidence" value="ECO:0007669"/>
    <property type="project" value="TreeGrafter"/>
</dbReference>
<reference evidence="3 4" key="1">
    <citation type="journal article" date="2015" name="Appl. Environ. Microbiol.">
        <title>The Enterobacterium Trabulsiella odontotermitis Presents Novel Adaptations Related to Its Association with Fungus-Growing Termites.</title>
        <authorList>
            <person name="Sapountzis P."/>
            <person name="Gruntjes T."/>
            <person name="Otani S."/>
            <person name="Estevez J."/>
            <person name="da Costa R.R."/>
            <person name="Plunkett G.3rd."/>
            <person name="Perna N.T."/>
            <person name="Poulsen M."/>
        </authorList>
    </citation>
    <scope>NUCLEOTIDE SEQUENCE [LARGE SCALE GENOMIC DNA]</scope>
    <source>
        <strain evidence="3 4">12</strain>
    </source>
</reference>
<dbReference type="EMBL" id="JNGI01000178">
    <property type="protein sequence ID" value="KNC88975.1"/>
    <property type="molecule type" value="Genomic_DNA"/>
</dbReference>
<dbReference type="GO" id="GO:0000271">
    <property type="term" value="P:polysaccharide biosynthetic process"/>
    <property type="evidence" value="ECO:0007669"/>
    <property type="project" value="TreeGrafter"/>
</dbReference>
<evidence type="ECO:0000256" key="1">
    <source>
        <dbReference type="SAM" id="Phobius"/>
    </source>
</evidence>
<feature type="transmembrane region" description="Helical" evidence="1">
    <location>
        <begin position="35"/>
        <end position="54"/>
    </location>
</feature>
<dbReference type="Proteomes" id="UP000037393">
    <property type="component" value="Unassembled WGS sequence"/>
</dbReference>
<keyword evidence="1" id="KW-1133">Transmembrane helix</keyword>
<feature type="domain" description="Acyltransferase 3" evidence="2">
    <location>
        <begin position="9"/>
        <end position="336"/>
    </location>
</feature>
<dbReference type="PANTHER" id="PTHR23028:SF53">
    <property type="entry name" value="ACYL_TRANSF_3 DOMAIN-CONTAINING PROTEIN"/>
    <property type="match status" value="1"/>
</dbReference>
<dbReference type="Pfam" id="PF01757">
    <property type="entry name" value="Acyl_transf_3"/>
    <property type="match status" value="1"/>
</dbReference>
<evidence type="ECO:0000259" key="2">
    <source>
        <dbReference type="Pfam" id="PF01757"/>
    </source>
</evidence>
<feature type="transmembrane region" description="Helical" evidence="1">
    <location>
        <begin position="151"/>
        <end position="170"/>
    </location>
</feature>
<keyword evidence="1" id="KW-0812">Transmembrane</keyword>
<gene>
    <name evidence="3" type="ORF">GM31_09125</name>
</gene>
<feature type="transmembrane region" description="Helical" evidence="1">
    <location>
        <begin position="316"/>
        <end position="339"/>
    </location>
</feature>
<dbReference type="InterPro" id="IPR050879">
    <property type="entry name" value="Acyltransferase_3"/>
</dbReference>
<name>A0A0L0GIK7_9ENTR</name>
<feature type="transmembrane region" description="Helical" evidence="1">
    <location>
        <begin position="283"/>
        <end position="304"/>
    </location>
</feature>
<dbReference type="GO" id="GO:0016747">
    <property type="term" value="F:acyltransferase activity, transferring groups other than amino-acyl groups"/>
    <property type="evidence" value="ECO:0007669"/>
    <property type="project" value="InterPro"/>
</dbReference>
<organism evidence="3 4">
    <name type="scientific">Trabulsiella odontotermitis</name>
    <dbReference type="NCBI Taxonomy" id="379893"/>
    <lineage>
        <taxon>Bacteria</taxon>
        <taxon>Pseudomonadati</taxon>
        <taxon>Pseudomonadota</taxon>
        <taxon>Gammaproteobacteria</taxon>
        <taxon>Enterobacterales</taxon>
        <taxon>Enterobacteriaceae</taxon>
        <taxon>Trabulsiella</taxon>
    </lineage>
</organism>
<dbReference type="PANTHER" id="PTHR23028">
    <property type="entry name" value="ACETYLTRANSFERASE"/>
    <property type="match status" value="1"/>
</dbReference>
<keyword evidence="1" id="KW-0472">Membrane</keyword>
<comment type="caution">
    <text evidence="3">The sequence shown here is derived from an EMBL/GenBank/DDBJ whole genome shotgun (WGS) entry which is preliminary data.</text>
</comment>
<sequence length="360" mass="41372">MFYTMKHVTSLDGVRGLAVLVVMLFHAKVSGFSLGWAGVPLFFCLSGFLITSILMENKRSSFADYIKTFLINRSLRIFPLFYAYLLVNFLLLIATGKPTDGYVWFITYLQNYYIGYHITTPGILGHTWSLAVEEQFYWIWPLVIFFISRRYMSALFITLIIVSSVSRYFIFDFTNGNPYIVNVTLISCTDMLVLGAIFSKIKNDTHATAIGFITFIAGVLLILRGINYVGMDSFWNPVDWAGKCWYMFTAFGMIFSSSIFFLYKWSINKPNKAIVKIFSSKPLVFTGKISYGLYMWHLLCFSVANKIYSTLNFTQSKIYLILLGFVISYIVSTISYYAYEVHFLKLKKHARKISESKVPA</sequence>
<feature type="transmembrane region" description="Helical" evidence="1">
    <location>
        <begin position="176"/>
        <end position="198"/>
    </location>
</feature>
<feature type="transmembrane region" description="Helical" evidence="1">
    <location>
        <begin position="75"/>
        <end position="94"/>
    </location>
</feature>
<dbReference type="PATRIC" id="fig|379893.4.peg.1858"/>
<proteinExistence type="predicted"/>
<evidence type="ECO:0000313" key="3">
    <source>
        <dbReference type="EMBL" id="KNC88975.1"/>
    </source>
</evidence>
<protein>
    <recommendedName>
        <fullName evidence="2">Acyltransferase 3 domain-containing protein</fullName>
    </recommendedName>
</protein>
<evidence type="ECO:0000313" key="4">
    <source>
        <dbReference type="Proteomes" id="UP000037393"/>
    </source>
</evidence>
<feature type="transmembrane region" description="Helical" evidence="1">
    <location>
        <begin position="245"/>
        <end position="263"/>
    </location>
</feature>
<keyword evidence="4" id="KW-1185">Reference proteome</keyword>